<gene>
    <name evidence="4" type="ORF">STSP2_00618</name>
</gene>
<feature type="repeat" description="ANK" evidence="3">
    <location>
        <begin position="122"/>
        <end position="150"/>
    </location>
</feature>
<keyword evidence="1" id="KW-0677">Repeat</keyword>
<dbReference type="Pfam" id="PF12796">
    <property type="entry name" value="Ank_2"/>
    <property type="match status" value="1"/>
</dbReference>
<dbReference type="PANTHER" id="PTHR24198:SF165">
    <property type="entry name" value="ANKYRIN REPEAT-CONTAINING PROTEIN-RELATED"/>
    <property type="match status" value="1"/>
</dbReference>
<organism evidence="4 5">
    <name type="scientific">Anaerohalosphaera lusitana</name>
    <dbReference type="NCBI Taxonomy" id="1936003"/>
    <lineage>
        <taxon>Bacteria</taxon>
        <taxon>Pseudomonadati</taxon>
        <taxon>Planctomycetota</taxon>
        <taxon>Phycisphaerae</taxon>
        <taxon>Sedimentisphaerales</taxon>
        <taxon>Anaerohalosphaeraceae</taxon>
        <taxon>Anaerohalosphaera</taxon>
    </lineage>
</organism>
<dbReference type="SUPFAM" id="SSF48403">
    <property type="entry name" value="Ankyrin repeat"/>
    <property type="match status" value="1"/>
</dbReference>
<dbReference type="RefSeq" id="WP_169852934.1">
    <property type="nucleotide sequence ID" value="NZ_CP019791.1"/>
</dbReference>
<dbReference type="KEGG" id="alus:STSP2_00618"/>
<dbReference type="EMBL" id="CP019791">
    <property type="protein sequence ID" value="AQT67471.1"/>
    <property type="molecule type" value="Genomic_DNA"/>
</dbReference>
<evidence type="ECO:0000256" key="2">
    <source>
        <dbReference type="ARBA" id="ARBA00023043"/>
    </source>
</evidence>
<proteinExistence type="predicted"/>
<dbReference type="InterPro" id="IPR036770">
    <property type="entry name" value="Ankyrin_rpt-contain_sf"/>
</dbReference>
<dbReference type="Gene3D" id="1.25.40.20">
    <property type="entry name" value="Ankyrin repeat-containing domain"/>
    <property type="match status" value="2"/>
</dbReference>
<dbReference type="PANTHER" id="PTHR24198">
    <property type="entry name" value="ANKYRIN REPEAT AND PROTEIN KINASE DOMAIN-CONTAINING PROTEIN"/>
    <property type="match status" value="1"/>
</dbReference>
<name>A0A1U9NHS2_9BACT</name>
<keyword evidence="2 3" id="KW-0040">ANK repeat</keyword>
<reference evidence="5" key="1">
    <citation type="submission" date="2017-02" db="EMBL/GenBank/DDBJ databases">
        <title>Comparative genomics and description of representatives of a novel lineage of planctomycetes thriving in anoxic sediments.</title>
        <authorList>
            <person name="Spring S."/>
            <person name="Bunk B."/>
            <person name="Sproer C."/>
        </authorList>
    </citation>
    <scope>NUCLEOTIDE SEQUENCE [LARGE SCALE GENOMIC DNA]</scope>
    <source>
        <strain evidence="5">ST-NAGAB-D1</strain>
    </source>
</reference>
<evidence type="ECO:0000256" key="1">
    <source>
        <dbReference type="ARBA" id="ARBA00022737"/>
    </source>
</evidence>
<dbReference type="STRING" id="1936003.STSP2_00618"/>
<evidence type="ECO:0000256" key="3">
    <source>
        <dbReference type="PROSITE-ProRule" id="PRU00023"/>
    </source>
</evidence>
<dbReference type="Pfam" id="PF13637">
    <property type="entry name" value="Ank_4"/>
    <property type="match status" value="1"/>
</dbReference>
<accession>A0A1U9NHS2</accession>
<dbReference type="AlphaFoldDB" id="A0A1U9NHS2"/>
<protein>
    <submittedName>
        <fullName evidence="4">Ankyrin repeat protein</fullName>
    </submittedName>
</protein>
<dbReference type="InterPro" id="IPR002110">
    <property type="entry name" value="Ankyrin_rpt"/>
</dbReference>
<dbReference type="Proteomes" id="UP000189674">
    <property type="component" value="Chromosome"/>
</dbReference>
<dbReference type="PROSITE" id="PS50088">
    <property type="entry name" value="ANK_REPEAT"/>
    <property type="match status" value="1"/>
</dbReference>
<sequence length="178" mass="19119" precursor="true">MLIVAACSLVLPITSCSKAPEDEMLEACKDGDWAAMQNVFDRNPDILQGDKGVDILIEACKAEKADIAAKLIQAGVDVDGMSSGGVTPLVFSLRTDKPRMVKLLLRYDADPNKSAGTFELHPIFYAIRSGNIQNLSLLIEAGTNVNVKTSLGWTPLHVAVNTNTTNAQPRYSSAVSEI</sequence>
<evidence type="ECO:0000313" key="5">
    <source>
        <dbReference type="Proteomes" id="UP000189674"/>
    </source>
</evidence>
<dbReference type="SMART" id="SM00248">
    <property type="entry name" value="ANK"/>
    <property type="match status" value="3"/>
</dbReference>
<evidence type="ECO:0000313" key="4">
    <source>
        <dbReference type="EMBL" id="AQT67471.1"/>
    </source>
</evidence>
<keyword evidence="5" id="KW-1185">Reference proteome</keyword>